<dbReference type="PANTHER" id="PTHR30383">
    <property type="entry name" value="THIOESTERASE 1/PROTEASE 1/LYSOPHOSPHOLIPASE L1"/>
    <property type="match status" value="1"/>
</dbReference>
<dbReference type="CDD" id="cd00229">
    <property type="entry name" value="SGNH_hydrolase"/>
    <property type="match status" value="1"/>
</dbReference>
<dbReference type="InterPro" id="IPR036514">
    <property type="entry name" value="SGNH_hydro_sf"/>
</dbReference>
<evidence type="ECO:0000259" key="1">
    <source>
        <dbReference type="Pfam" id="PF13472"/>
    </source>
</evidence>
<dbReference type="InterPro" id="IPR013830">
    <property type="entry name" value="SGNH_hydro"/>
</dbReference>
<dbReference type="SUPFAM" id="SSF52266">
    <property type="entry name" value="SGNH hydrolase"/>
    <property type="match status" value="1"/>
</dbReference>
<name>A0A101E4A3_9THEO</name>
<dbReference type="GO" id="GO:0004622">
    <property type="term" value="F:phosphatidylcholine lysophospholipase activity"/>
    <property type="evidence" value="ECO:0007669"/>
    <property type="project" value="TreeGrafter"/>
</dbReference>
<sequence>MPKESYSILLAGDSISRGVVLDREKNKYVITETNYVNLVKGRIKGTIKNISRFGATILKGIEMIKKEFVREKPDVVVLEFGGNDCDFDWEQVAKNPEMEHFPKTDYHLFIQKLKEIIEFLKEFEVVPVLMTLPPLDADRYLKWISKVSKEMEENILRWLGSVTKIYWWQERYNSAIRIIAEETKTLVIDVRSAFLYYPDFRNFLCEDGIHPNEEGHKIIAHKIDEYLKKHYPFLLKI</sequence>
<organism evidence="2 3">
    <name type="scientific">Caldanaerobacter subterraneus</name>
    <dbReference type="NCBI Taxonomy" id="911092"/>
    <lineage>
        <taxon>Bacteria</taxon>
        <taxon>Bacillati</taxon>
        <taxon>Bacillota</taxon>
        <taxon>Clostridia</taxon>
        <taxon>Thermoanaerobacterales</taxon>
        <taxon>Thermoanaerobacteraceae</taxon>
        <taxon>Caldanaerobacter</taxon>
    </lineage>
</organism>
<dbReference type="PANTHER" id="PTHR30383:SF5">
    <property type="entry name" value="SGNH HYDROLASE-TYPE ESTERASE DOMAIN-CONTAINING PROTEIN"/>
    <property type="match status" value="1"/>
</dbReference>
<protein>
    <submittedName>
        <fullName evidence="2">G-D-S-L family lipolytic protein</fullName>
    </submittedName>
</protein>
<gene>
    <name evidence="2" type="ORF">DEA61_03740</name>
</gene>
<comment type="caution">
    <text evidence="2">The sequence shown here is derived from an EMBL/GenBank/DDBJ whole genome shotgun (WGS) entry which is preliminary data.</text>
</comment>
<dbReference type="InterPro" id="IPR051532">
    <property type="entry name" value="Ester_Hydrolysis_Enzymes"/>
</dbReference>
<accession>A0A101E4A3</accession>
<dbReference type="Proteomes" id="UP000264445">
    <property type="component" value="Unassembled WGS sequence"/>
</dbReference>
<evidence type="ECO:0000313" key="3">
    <source>
        <dbReference type="Proteomes" id="UP000264445"/>
    </source>
</evidence>
<dbReference type="EMBL" id="DOLB01000063">
    <property type="protein sequence ID" value="HBT48958.1"/>
    <property type="molecule type" value="Genomic_DNA"/>
</dbReference>
<dbReference type="Pfam" id="PF13472">
    <property type="entry name" value="Lipase_GDSL_2"/>
    <property type="match status" value="1"/>
</dbReference>
<proteinExistence type="predicted"/>
<evidence type="ECO:0000313" key="2">
    <source>
        <dbReference type="EMBL" id="HBT48958.1"/>
    </source>
</evidence>
<dbReference type="Gene3D" id="3.40.50.1110">
    <property type="entry name" value="SGNH hydrolase"/>
    <property type="match status" value="1"/>
</dbReference>
<reference evidence="2 3" key="1">
    <citation type="journal article" date="2018" name="Nat. Biotechnol.">
        <title>A standardized bacterial taxonomy based on genome phylogeny substantially revises the tree of life.</title>
        <authorList>
            <person name="Parks D.H."/>
            <person name="Chuvochina M."/>
            <person name="Waite D.W."/>
            <person name="Rinke C."/>
            <person name="Skarshewski A."/>
            <person name="Chaumeil P.A."/>
            <person name="Hugenholtz P."/>
        </authorList>
    </citation>
    <scope>NUCLEOTIDE SEQUENCE [LARGE SCALE GENOMIC DNA]</scope>
    <source>
        <strain evidence="2">UBA12544</strain>
    </source>
</reference>
<dbReference type="AlphaFoldDB" id="A0A101E4A3"/>
<feature type="domain" description="SGNH hydrolase-type esterase" evidence="1">
    <location>
        <begin position="12"/>
        <end position="218"/>
    </location>
</feature>
<dbReference type="RefSeq" id="WP_278428850.1">
    <property type="nucleotide sequence ID" value="NZ_DOLB01000063.1"/>
</dbReference>